<keyword evidence="5" id="KW-0808">Transferase</keyword>
<feature type="domain" description="Histidine kinase" evidence="12">
    <location>
        <begin position="257"/>
        <end position="466"/>
    </location>
</feature>
<comment type="catalytic activity">
    <reaction evidence="1">
        <text>ATP + protein L-histidine = ADP + protein N-phospho-L-histidine.</text>
        <dbReference type="EC" id="2.7.13.3"/>
    </reaction>
</comment>
<dbReference type="PROSITE" id="PS50109">
    <property type="entry name" value="HIS_KIN"/>
    <property type="match status" value="1"/>
</dbReference>
<keyword evidence="15" id="KW-1185">Reference proteome</keyword>
<feature type="transmembrane region" description="Helical" evidence="11">
    <location>
        <begin position="26"/>
        <end position="48"/>
    </location>
</feature>
<dbReference type="InterPro" id="IPR003661">
    <property type="entry name" value="HisK_dim/P_dom"/>
</dbReference>
<evidence type="ECO:0000256" key="5">
    <source>
        <dbReference type="ARBA" id="ARBA00022679"/>
    </source>
</evidence>
<sequence length="467" mass="50210">MTEQTVTTGGLRARTRRLTGPVRTRLTMTATVLVLVALLIAGAVMVLVTRNLLYNTADQATSSRAAEIATVVRSEGVDGVDKALLNLNQYVDIVQIYSRDGTVLASTYHGTTQPLGPSVAPGAETVVDDTVPAPDTPEFRTSFVGVTSPDHGDVTIAVGTSEKQLHWLILVVALLCGLMFPIIGALIAVLTYYFVGRSLEPVEAIRRRVDEISVGDLHQRVPVPATRDEIATLAVTMNEMLDRLEEARARELRFVGDASHELNSPLTTLVGLFDLAEMNGEGIDRETARDVMAPEARRLQYMVADMLLLARADESGIPLRTGSVDLDDIVESEIRRLGAITDFEISATILPIQLTGDEEKLSRALRNLTDNAVRHARSRIAIDMAADDSGVSITVSDDGPGVSDDDKERIVDRFVRLDSARTRTFGGAGLGLAIVAEIVRAHGGEMIVDDAPGGGARIGFELPVEAP</sequence>
<dbReference type="GO" id="GO:0005886">
    <property type="term" value="C:plasma membrane"/>
    <property type="evidence" value="ECO:0007669"/>
    <property type="project" value="UniProtKB-SubCell"/>
</dbReference>
<feature type="transmembrane region" description="Helical" evidence="11">
    <location>
        <begin position="167"/>
        <end position="195"/>
    </location>
</feature>
<dbReference type="AlphaFoldDB" id="F1YJM7"/>
<dbReference type="Gene3D" id="6.10.340.10">
    <property type="match status" value="1"/>
</dbReference>
<keyword evidence="4" id="KW-0597">Phosphoprotein</keyword>
<evidence type="ECO:0000259" key="13">
    <source>
        <dbReference type="PROSITE" id="PS50885"/>
    </source>
</evidence>
<dbReference type="SMART" id="SM00388">
    <property type="entry name" value="HisKA"/>
    <property type="match status" value="1"/>
</dbReference>
<dbReference type="GO" id="GO:0000155">
    <property type="term" value="F:phosphorelay sensor kinase activity"/>
    <property type="evidence" value="ECO:0007669"/>
    <property type="project" value="InterPro"/>
</dbReference>
<dbReference type="PANTHER" id="PTHR45436">
    <property type="entry name" value="SENSOR HISTIDINE KINASE YKOH"/>
    <property type="match status" value="1"/>
</dbReference>
<reference evidence="14 15" key="1">
    <citation type="journal article" date="2011" name="J. Bacteriol.">
        <title>Draft Genome Sequence of Gordonia neofelifaecis NRRL B-59395, a Cholesterol-Degrading Actinomycete.</title>
        <authorList>
            <person name="Ge F."/>
            <person name="Li W."/>
            <person name="Chen G."/>
            <person name="Liu Y."/>
            <person name="Zhang G."/>
            <person name="Yong B."/>
            <person name="Wang Q."/>
            <person name="Wang N."/>
            <person name="Huang Z."/>
            <person name="Li W."/>
            <person name="Wang J."/>
            <person name="Wu C."/>
            <person name="Xie Q."/>
            <person name="Liu G."/>
        </authorList>
    </citation>
    <scope>NUCLEOTIDE SEQUENCE [LARGE SCALE GENOMIC DNA]</scope>
    <source>
        <strain evidence="14 15">NRRL B-59395</strain>
    </source>
</reference>
<evidence type="ECO:0000256" key="10">
    <source>
        <dbReference type="ARBA" id="ARBA00023136"/>
    </source>
</evidence>
<dbReference type="SUPFAM" id="SSF55874">
    <property type="entry name" value="ATPase domain of HSP90 chaperone/DNA topoisomerase II/histidine kinase"/>
    <property type="match status" value="1"/>
</dbReference>
<dbReference type="InterPro" id="IPR005467">
    <property type="entry name" value="His_kinase_dom"/>
</dbReference>
<name>F1YJM7_9ACTN</name>
<dbReference type="CDD" id="cd06225">
    <property type="entry name" value="HAMP"/>
    <property type="match status" value="1"/>
</dbReference>
<dbReference type="InterPro" id="IPR036097">
    <property type="entry name" value="HisK_dim/P_sf"/>
</dbReference>
<keyword evidence="6 11" id="KW-0812">Transmembrane</keyword>
<dbReference type="EMBL" id="AEUD01000008">
    <property type="protein sequence ID" value="EGD54959.1"/>
    <property type="molecule type" value="Genomic_DNA"/>
</dbReference>
<dbReference type="InterPro" id="IPR004358">
    <property type="entry name" value="Sig_transdc_His_kin-like_C"/>
</dbReference>
<dbReference type="eggNOG" id="COG2205">
    <property type="taxonomic scope" value="Bacteria"/>
</dbReference>
<feature type="domain" description="HAMP" evidence="13">
    <location>
        <begin position="196"/>
        <end position="249"/>
    </location>
</feature>
<dbReference type="InterPro" id="IPR036890">
    <property type="entry name" value="HATPase_C_sf"/>
</dbReference>
<dbReference type="Gene3D" id="1.10.287.130">
    <property type="match status" value="1"/>
</dbReference>
<dbReference type="RefSeq" id="WP_009679329.1">
    <property type="nucleotide sequence ID" value="NZ_AEUD01000008.1"/>
</dbReference>
<dbReference type="PROSITE" id="PS50885">
    <property type="entry name" value="HAMP"/>
    <property type="match status" value="1"/>
</dbReference>
<dbReference type="SUPFAM" id="SSF158472">
    <property type="entry name" value="HAMP domain-like"/>
    <property type="match status" value="1"/>
</dbReference>
<evidence type="ECO:0000313" key="14">
    <source>
        <dbReference type="EMBL" id="EGD54959.1"/>
    </source>
</evidence>
<evidence type="ECO:0000256" key="11">
    <source>
        <dbReference type="SAM" id="Phobius"/>
    </source>
</evidence>
<dbReference type="CDD" id="cd00082">
    <property type="entry name" value="HisKA"/>
    <property type="match status" value="1"/>
</dbReference>
<evidence type="ECO:0000259" key="12">
    <source>
        <dbReference type="PROSITE" id="PS50109"/>
    </source>
</evidence>
<evidence type="ECO:0000256" key="9">
    <source>
        <dbReference type="ARBA" id="ARBA00023012"/>
    </source>
</evidence>
<dbReference type="EC" id="2.7.13.3" evidence="3"/>
<evidence type="ECO:0000256" key="4">
    <source>
        <dbReference type="ARBA" id="ARBA00022553"/>
    </source>
</evidence>
<evidence type="ECO:0000256" key="7">
    <source>
        <dbReference type="ARBA" id="ARBA00022777"/>
    </source>
</evidence>
<dbReference type="Proteomes" id="UP000035065">
    <property type="component" value="Unassembled WGS sequence"/>
</dbReference>
<dbReference type="SMART" id="SM00304">
    <property type="entry name" value="HAMP"/>
    <property type="match status" value="1"/>
</dbReference>
<evidence type="ECO:0000256" key="8">
    <source>
        <dbReference type="ARBA" id="ARBA00022989"/>
    </source>
</evidence>
<dbReference type="InterPro" id="IPR003660">
    <property type="entry name" value="HAMP_dom"/>
</dbReference>
<dbReference type="InterPro" id="IPR003594">
    <property type="entry name" value="HATPase_dom"/>
</dbReference>
<keyword evidence="9" id="KW-0902">Two-component regulatory system</keyword>
<dbReference type="STRING" id="644548.SCNU_10526"/>
<evidence type="ECO:0000256" key="3">
    <source>
        <dbReference type="ARBA" id="ARBA00012438"/>
    </source>
</evidence>
<comment type="caution">
    <text evidence="14">The sequence shown here is derived from an EMBL/GenBank/DDBJ whole genome shotgun (WGS) entry which is preliminary data.</text>
</comment>
<gene>
    <name evidence="14" type="ORF">SCNU_10526</name>
</gene>
<proteinExistence type="predicted"/>
<keyword evidence="14" id="KW-0547">Nucleotide-binding</keyword>
<dbReference type="Pfam" id="PF00672">
    <property type="entry name" value="HAMP"/>
    <property type="match status" value="1"/>
</dbReference>
<accession>F1YJM7</accession>
<keyword evidence="10 11" id="KW-0472">Membrane</keyword>
<dbReference type="Gene3D" id="3.30.565.10">
    <property type="entry name" value="Histidine kinase-like ATPase, C-terminal domain"/>
    <property type="match status" value="1"/>
</dbReference>
<dbReference type="GO" id="GO:0005524">
    <property type="term" value="F:ATP binding"/>
    <property type="evidence" value="ECO:0007669"/>
    <property type="project" value="UniProtKB-KW"/>
</dbReference>
<dbReference type="SMART" id="SM00387">
    <property type="entry name" value="HATPase_c"/>
    <property type="match status" value="1"/>
</dbReference>
<organism evidence="14 15">
    <name type="scientific">Gordonia neofelifaecis NRRL B-59395</name>
    <dbReference type="NCBI Taxonomy" id="644548"/>
    <lineage>
        <taxon>Bacteria</taxon>
        <taxon>Bacillati</taxon>
        <taxon>Actinomycetota</taxon>
        <taxon>Actinomycetes</taxon>
        <taxon>Mycobacteriales</taxon>
        <taxon>Gordoniaceae</taxon>
        <taxon>Gordonia</taxon>
    </lineage>
</organism>
<evidence type="ECO:0000256" key="6">
    <source>
        <dbReference type="ARBA" id="ARBA00022692"/>
    </source>
</evidence>
<evidence type="ECO:0000256" key="2">
    <source>
        <dbReference type="ARBA" id="ARBA00004236"/>
    </source>
</evidence>
<evidence type="ECO:0000313" key="15">
    <source>
        <dbReference type="Proteomes" id="UP000035065"/>
    </source>
</evidence>
<dbReference type="PRINTS" id="PR00344">
    <property type="entry name" value="BCTRLSENSOR"/>
</dbReference>
<dbReference type="Pfam" id="PF02518">
    <property type="entry name" value="HATPase_c"/>
    <property type="match status" value="1"/>
</dbReference>
<protein>
    <recommendedName>
        <fullName evidence="3">histidine kinase</fullName>
        <ecNumber evidence="3">2.7.13.3</ecNumber>
    </recommendedName>
</protein>
<comment type="subcellular location">
    <subcellularLocation>
        <location evidence="2">Cell membrane</location>
    </subcellularLocation>
</comment>
<dbReference type="SUPFAM" id="SSF47384">
    <property type="entry name" value="Homodimeric domain of signal transducing histidine kinase"/>
    <property type="match status" value="1"/>
</dbReference>
<dbReference type="Pfam" id="PF00512">
    <property type="entry name" value="HisKA"/>
    <property type="match status" value="1"/>
</dbReference>
<keyword evidence="14" id="KW-0067">ATP-binding</keyword>
<dbReference type="PANTHER" id="PTHR45436:SF5">
    <property type="entry name" value="SENSOR HISTIDINE KINASE TRCS"/>
    <property type="match status" value="1"/>
</dbReference>
<keyword evidence="8 11" id="KW-1133">Transmembrane helix</keyword>
<evidence type="ECO:0000256" key="1">
    <source>
        <dbReference type="ARBA" id="ARBA00000085"/>
    </source>
</evidence>
<keyword evidence="7" id="KW-0418">Kinase</keyword>
<dbReference type="InterPro" id="IPR050428">
    <property type="entry name" value="TCS_sensor_his_kinase"/>
</dbReference>